<reference evidence="3 4" key="1">
    <citation type="journal article" date="2016" name="Nat. Commun.">
        <title>Thousands of microbial genomes shed light on interconnected biogeochemical processes in an aquifer system.</title>
        <authorList>
            <person name="Anantharaman K."/>
            <person name="Brown C.T."/>
            <person name="Hug L.A."/>
            <person name="Sharon I."/>
            <person name="Castelle C.J."/>
            <person name="Probst A.J."/>
            <person name="Thomas B.C."/>
            <person name="Singh A."/>
            <person name="Wilkins M.J."/>
            <person name="Karaoz U."/>
            <person name="Brodie E.L."/>
            <person name="Williams K.H."/>
            <person name="Hubbard S.S."/>
            <person name="Banfield J.F."/>
        </authorList>
    </citation>
    <scope>NUCLEOTIDE SEQUENCE [LARGE SCALE GENOMIC DNA]</scope>
</reference>
<dbReference type="EMBL" id="MGES01000006">
    <property type="protein sequence ID" value="OGL89360.1"/>
    <property type="molecule type" value="Genomic_DNA"/>
</dbReference>
<dbReference type="InterPro" id="IPR050415">
    <property type="entry name" value="MRET"/>
</dbReference>
<dbReference type="GO" id="GO:0051537">
    <property type="term" value="F:2 iron, 2 sulfur cluster binding"/>
    <property type="evidence" value="ECO:0007669"/>
    <property type="project" value="InterPro"/>
</dbReference>
<feature type="domain" description="FAD-binding FR-type" evidence="2">
    <location>
        <begin position="4"/>
        <end position="105"/>
    </location>
</feature>
<dbReference type="InterPro" id="IPR008333">
    <property type="entry name" value="Cbr1-like_FAD-bd_dom"/>
</dbReference>
<dbReference type="InterPro" id="IPR017927">
    <property type="entry name" value="FAD-bd_FR_type"/>
</dbReference>
<dbReference type="Gene3D" id="2.40.30.10">
    <property type="entry name" value="Translation factors"/>
    <property type="match status" value="1"/>
</dbReference>
<keyword evidence="1" id="KW-0285">Flavoprotein</keyword>
<dbReference type="AlphaFoldDB" id="A0A1F7VFP6"/>
<dbReference type="PRINTS" id="PR00410">
    <property type="entry name" value="PHEHYDRXLASE"/>
</dbReference>
<dbReference type="STRING" id="1802410.A3H75_02215"/>
<feature type="binding site" evidence="1">
    <location>
        <begin position="52"/>
        <end position="55"/>
    </location>
    <ligand>
        <name>FAD</name>
        <dbReference type="ChEBI" id="CHEBI:57692"/>
    </ligand>
</feature>
<dbReference type="InterPro" id="IPR017938">
    <property type="entry name" value="Riboflavin_synthase-like_b-brl"/>
</dbReference>
<dbReference type="Pfam" id="PF00970">
    <property type="entry name" value="FAD_binding_6"/>
    <property type="match status" value="1"/>
</dbReference>
<dbReference type="PROSITE" id="PS51384">
    <property type="entry name" value="FAD_FR"/>
    <property type="match status" value="1"/>
</dbReference>
<organism evidence="3 4">
    <name type="scientific">Candidatus Uhrbacteria bacterium RIFCSPLOWO2_02_FULL_51_9</name>
    <dbReference type="NCBI Taxonomy" id="1802410"/>
    <lineage>
        <taxon>Bacteria</taxon>
        <taxon>Candidatus Uhriibacteriota</taxon>
    </lineage>
</organism>
<dbReference type="GO" id="GO:0006221">
    <property type="term" value="P:pyrimidine nucleotide biosynthetic process"/>
    <property type="evidence" value="ECO:0007669"/>
    <property type="project" value="InterPro"/>
</dbReference>
<proteinExistence type="predicted"/>
<evidence type="ECO:0000256" key="1">
    <source>
        <dbReference type="PIRSR" id="PIRSR006816-1"/>
    </source>
</evidence>
<dbReference type="GO" id="GO:0016491">
    <property type="term" value="F:oxidoreductase activity"/>
    <property type="evidence" value="ECO:0007669"/>
    <property type="project" value="InterPro"/>
</dbReference>
<protein>
    <recommendedName>
        <fullName evidence="2">FAD-binding FR-type domain-containing protein</fullName>
    </recommendedName>
</protein>
<comment type="caution">
    <text evidence="3">The sequence shown here is derived from an EMBL/GenBank/DDBJ whole genome shotgun (WGS) entry which is preliminary data.</text>
</comment>
<dbReference type="PANTHER" id="PTHR47354">
    <property type="entry name" value="NADH OXIDOREDUCTASE HCR"/>
    <property type="match status" value="1"/>
</dbReference>
<evidence type="ECO:0000313" key="3">
    <source>
        <dbReference type="EMBL" id="OGL89360.1"/>
    </source>
</evidence>
<dbReference type="PANTHER" id="PTHR47354:SF5">
    <property type="entry name" value="PROTEIN RFBI"/>
    <property type="match status" value="1"/>
</dbReference>
<dbReference type="Pfam" id="PF00175">
    <property type="entry name" value="NAD_binding_1"/>
    <property type="match status" value="1"/>
</dbReference>
<dbReference type="PIRSF" id="PIRSF006816">
    <property type="entry name" value="Cyc3_hyd_g"/>
    <property type="match status" value="1"/>
</dbReference>
<keyword evidence="1" id="KW-0274">FAD</keyword>
<dbReference type="InterPro" id="IPR039261">
    <property type="entry name" value="FNR_nucleotide-bd"/>
</dbReference>
<dbReference type="GO" id="GO:0050660">
    <property type="term" value="F:flavin adenine dinucleotide binding"/>
    <property type="evidence" value="ECO:0007669"/>
    <property type="project" value="InterPro"/>
</dbReference>
<dbReference type="InterPro" id="IPR001433">
    <property type="entry name" value="OxRdtase_FAD/NAD-bd"/>
</dbReference>
<dbReference type="Proteomes" id="UP000176678">
    <property type="component" value="Unassembled WGS sequence"/>
</dbReference>
<accession>A0A1F7VFP6</accession>
<dbReference type="InterPro" id="IPR012165">
    <property type="entry name" value="Cyt_c3_hydrogenase_gsu"/>
</dbReference>
<dbReference type="SUPFAM" id="SSF63380">
    <property type="entry name" value="Riboflavin synthase domain-like"/>
    <property type="match status" value="1"/>
</dbReference>
<name>A0A1F7VFP6_9BACT</name>
<gene>
    <name evidence="3" type="ORF">A3H75_02215</name>
</gene>
<evidence type="ECO:0000313" key="4">
    <source>
        <dbReference type="Proteomes" id="UP000176678"/>
    </source>
</evidence>
<evidence type="ECO:0000259" key="2">
    <source>
        <dbReference type="PROSITE" id="PS51384"/>
    </source>
</evidence>
<dbReference type="Gene3D" id="3.40.50.80">
    <property type="entry name" value="Nucleotide-binding domain of ferredoxin-NADP reductase (FNR) module"/>
    <property type="match status" value="1"/>
</dbReference>
<sequence length="228" mass="25961">MSTPEKYTATIKEKRWLTSDVFFVTLELDRPMQFKAGQFVMLDLPQPGERPRPFSMANAPKKNGSGTIEICMKRYETSVTAPYLDSLPSNSSVTLRGPFGFFTLRDSPRPVFFVATGVGIAPILGMMRDEQNKKTNRDMQLLFGVRYDTDCIFMDELAATLPHCTMTLSQPSDAWKGARGRVTEHLNALERPEQFDFYLCGNPDMVKETRDLLLSRNVSAERVYFEIF</sequence>
<comment type="cofactor">
    <cofactor evidence="1">
        <name>FAD</name>
        <dbReference type="ChEBI" id="CHEBI:57692"/>
    </cofactor>
    <text evidence="1">Binds 1 FAD per subunit.</text>
</comment>
<dbReference type="SUPFAM" id="SSF52343">
    <property type="entry name" value="Ferredoxin reductase-like, C-terminal NADP-linked domain"/>
    <property type="match status" value="1"/>
</dbReference>